<evidence type="ECO:0000256" key="1">
    <source>
        <dbReference type="SAM" id="Phobius"/>
    </source>
</evidence>
<feature type="transmembrane region" description="Helical" evidence="1">
    <location>
        <begin position="148"/>
        <end position="170"/>
    </location>
</feature>
<gene>
    <name evidence="2" type="ORF">ITJ42_04095</name>
</gene>
<dbReference type="RefSeq" id="WP_194674467.1">
    <property type="nucleotide sequence ID" value="NZ_JADKRP010000001.1"/>
</dbReference>
<proteinExistence type="predicted"/>
<comment type="caution">
    <text evidence="2">The sequence shown here is derived from an EMBL/GenBank/DDBJ whole genome shotgun (WGS) entry which is preliminary data.</text>
</comment>
<feature type="transmembrane region" description="Helical" evidence="1">
    <location>
        <begin position="84"/>
        <end position="104"/>
    </location>
</feature>
<feature type="transmembrane region" description="Helical" evidence="1">
    <location>
        <begin position="124"/>
        <end position="141"/>
    </location>
</feature>
<dbReference type="Proteomes" id="UP000634579">
    <property type="component" value="Unassembled WGS sequence"/>
</dbReference>
<sequence>MRDTAMSGSPSTTGLAGLLLGAAAAIDLAAWQRFVLALAPDGQGAVDPGGPVLQVVATLLGVAGAVVLVSGVRRERGLLRASRLAGTALVVHAAADAALHAVILARPADASFDALTADALGTQALAWLGIVALVALAVAVVRGRLLEPLAATALAVLAGVQLVSGLLGAIPLPAALVFALMPVLAVLGTLAAALLVVGLLVHGRTRAIRRRTRAVRRAW</sequence>
<reference evidence="2 3" key="1">
    <citation type="submission" date="2020-10" db="EMBL/GenBank/DDBJ databases">
        <title>Draft genome sequences of plant-associated actinobacteria.</title>
        <authorList>
            <person name="Tarlachkov S.V."/>
            <person name="Starodumova I.P."/>
            <person name="Dorofeeva L.V."/>
            <person name="Prisyazhnaya N.V."/>
            <person name="Roubtsova T.V."/>
            <person name="Chizhov V.N."/>
            <person name="Nadler S.A."/>
            <person name="Subbotin S.A."/>
            <person name="Evtushenko L.I."/>
        </authorList>
    </citation>
    <scope>NUCLEOTIDE SEQUENCE [LARGE SCALE GENOMIC DNA]</scope>
    <source>
        <strain evidence="2 3">VKM Ac-2886</strain>
    </source>
</reference>
<evidence type="ECO:0000313" key="2">
    <source>
        <dbReference type="EMBL" id="MBF4630390.1"/>
    </source>
</evidence>
<feature type="transmembrane region" description="Helical" evidence="1">
    <location>
        <begin position="53"/>
        <end position="72"/>
    </location>
</feature>
<keyword evidence="3" id="KW-1185">Reference proteome</keyword>
<feature type="transmembrane region" description="Helical" evidence="1">
    <location>
        <begin position="176"/>
        <end position="201"/>
    </location>
</feature>
<keyword evidence="1" id="KW-0472">Membrane</keyword>
<keyword evidence="1" id="KW-0812">Transmembrane</keyword>
<keyword evidence="1" id="KW-1133">Transmembrane helix</keyword>
<evidence type="ECO:0000313" key="3">
    <source>
        <dbReference type="Proteomes" id="UP000634579"/>
    </source>
</evidence>
<accession>A0A8I0VBY2</accession>
<protein>
    <submittedName>
        <fullName evidence="2">Uncharacterized protein</fullName>
    </submittedName>
</protein>
<dbReference type="EMBL" id="JADKRP010000001">
    <property type="protein sequence ID" value="MBF4630390.1"/>
    <property type="molecule type" value="Genomic_DNA"/>
</dbReference>
<organism evidence="2 3">
    <name type="scientific">Clavibacter phaseoli</name>
    <dbReference type="NCBI Taxonomy" id="1734031"/>
    <lineage>
        <taxon>Bacteria</taxon>
        <taxon>Bacillati</taxon>
        <taxon>Actinomycetota</taxon>
        <taxon>Actinomycetes</taxon>
        <taxon>Micrococcales</taxon>
        <taxon>Microbacteriaceae</taxon>
        <taxon>Clavibacter</taxon>
    </lineage>
</organism>
<name>A0A8I0VBY2_9MICO</name>
<dbReference type="AlphaFoldDB" id="A0A8I0VBY2"/>